<accession>A0A4Q8BD91</accession>
<evidence type="ECO:0000313" key="2">
    <source>
        <dbReference type="Proteomes" id="UP000294114"/>
    </source>
</evidence>
<comment type="caution">
    <text evidence="1">The sequence shown here is derived from an EMBL/GenBank/DDBJ whole genome shotgun (WGS) entry which is preliminary data.</text>
</comment>
<dbReference type="Pfam" id="PF10978">
    <property type="entry name" value="DUF2785"/>
    <property type="match status" value="1"/>
</dbReference>
<name>A0A4Q8BD91_9ACTN</name>
<reference evidence="1 2" key="1">
    <citation type="submission" date="2019-02" db="EMBL/GenBank/DDBJ databases">
        <title>Sequencing the genomes of 1000 actinobacteria strains.</title>
        <authorList>
            <person name="Klenk H.-P."/>
        </authorList>
    </citation>
    <scope>NUCLEOTIDE SEQUENCE [LARGE SCALE GENOMIC DNA]</scope>
    <source>
        <strain evidence="1 2">DSM 45612</strain>
    </source>
</reference>
<keyword evidence="2" id="KW-1185">Reference proteome</keyword>
<sequence>MSDTRTRLLADLRRIEDEGYQLRPGERPAEFVAPMLANLGDAAPELRDELIYPTFHAFIDGDRLTEAELRALLDTLIDDAHLFHGIGAAGDPSVFTRTFSMLAIALVVRRHRRRPFLTADGYARVRDALLRYHRKERDLRGLVAEGGWAHAAALGADALAELVRCPESDPATRWAVLDALRGMLHNGTTIFPDEDDERMATVVDVVIEDGLLPEREIADWLGRLADCADQPRSRAQVVARVNTKNFLRSLHFRRPRTGPLGQAIGAAEARVSRFRSH</sequence>
<dbReference type="InterPro" id="IPR021247">
    <property type="entry name" value="DUF2785"/>
</dbReference>
<dbReference type="EMBL" id="SHLD01000001">
    <property type="protein sequence ID" value="RZU75850.1"/>
    <property type="molecule type" value="Genomic_DNA"/>
</dbReference>
<dbReference type="AlphaFoldDB" id="A0A4Q8BD91"/>
<gene>
    <name evidence="1" type="ORF">EV384_4418</name>
</gene>
<proteinExistence type="predicted"/>
<evidence type="ECO:0000313" key="1">
    <source>
        <dbReference type="EMBL" id="RZU75850.1"/>
    </source>
</evidence>
<dbReference type="Proteomes" id="UP000294114">
    <property type="component" value="Unassembled WGS sequence"/>
</dbReference>
<organism evidence="1 2">
    <name type="scientific">Micromonospora kangleipakensis</name>
    <dbReference type="NCBI Taxonomy" id="1077942"/>
    <lineage>
        <taxon>Bacteria</taxon>
        <taxon>Bacillati</taxon>
        <taxon>Actinomycetota</taxon>
        <taxon>Actinomycetes</taxon>
        <taxon>Micromonosporales</taxon>
        <taxon>Micromonosporaceae</taxon>
        <taxon>Micromonospora</taxon>
    </lineage>
</organism>
<protein>
    <submittedName>
        <fullName evidence="1">Uncharacterized protein DUF2785</fullName>
    </submittedName>
</protein>
<dbReference type="RefSeq" id="WP_242624203.1">
    <property type="nucleotide sequence ID" value="NZ_SHLD01000001.1"/>
</dbReference>